<protein>
    <submittedName>
        <fullName evidence="9">DNA repair protein RadC</fullName>
    </submittedName>
</protein>
<comment type="caution">
    <text evidence="9">The sequence shown here is derived from an EMBL/GenBank/DDBJ whole genome shotgun (WGS) entry which is preliminary data.</text>
</comment>
<accession>A0A9D1WG52</accession>
<dbReference type="InterPro" id="IPR001405">
    <property type="entry name" value="UPF0758"/>
</dbReference>
<dbReference type="PROSITE" id="PS01302">
    <property type="entry name" value="UPF0758"/>
    <property type="match status" value="1"/>
</dbReference>
<keyword evidence="3" id="KW-0479">Metal-binding</keyword>
<evidence type="ECO:0000256" key="5">
    <source>
        <dbReference type="ARBA" id="ARBA00022833"/>
    </source>
</evidence>
<proteinExistence type="inferred from homology"/>
<dbReference type="NCBIfam" id="TIGR00608">
    <property type="entry name" value="radc"/>
    <property type="match status" value="1"/>
</dbReference>
<evidence type="ECO:0000259" key="8">
    <source>
        <dbReference type="PROSITE" id="PS50249"/>
    </source>
</evidence>
<dbReference type="PROSITE" id="PS50249">
    <property type="entry name" value="MPN"/>
    <property type="match status" value="1"/>
</dbReference>
<dbReference type="GO" id="GO:0006508">
    <property type="term" value="P:proteolysis"/>
    <property type="evidence" value="ECO:0007669"/>
    <property type="project" value="UniProtKB-KW"/>
</dbReference>
<evidence type="ECO:0000256" key="3">
    <source>
        <dbReference type="ARBA" id="ARBA00022723"/>
    </source>
</evidence>
<dbReference type="AlphaFoldDB" id="A0A9D1WG52"/>
<evidence type="ECO:0000256" key="2">
    <source>
        <dbReference type="ARBA" id="ARBA00022670"/>
    </source>
</evidence>
<evidence type="ECO:0000256" key="4">
    <source>
        <dbReference type="ARBA" id="ARBA00022801"/>
    </source>
</evidence>
<dbReference type="Pfam" id="PF20582">
    <property type="entry name" value="UPF0758_N"/>
    <property type="match status" value="1"/>
</dbReference>
<evidence type="ECO:0000256" key="6">
    <source>
        <dbReference type="ARBA" id="ARBA00023049"/>
    </source>
</evidence>
<reference evidence="9" key="1">
    <citation type="journal article" date="2021" name="PeerJ">
        <title>Extensive microbial diversity within the chicken gut microbiome revealed by metagenomics and culture.</title>
        <authorList>
            <person name="Gilroy R."/>
            <person name="Ravi A."/>
            <person name="Getino M."/>
            <person name="Pursley I."/>
            <person name="Horton D.L."/>
            <person name="Alikhan N.F."/>
            <person name="Baker D."/>
            <person name="Gharbi K."/>
            <person name="Hall N."/>
            <person name="Watson M."/>
            <person name="Adriaenssens E.M."/>
            <person name="Foster-Nyarko E."/>
            <person name="Jarju S."/>
            <person name="Secka A."/>
            <person name="Antonio M."/>
            <person name="Oren A."/>
            <person name="Chaudhuri R.R."/>
            <person name="La Ragione R."/>
            <person name="Hildebrand F."/>
            <person name="Pallen M.J."/>
        </authorList>
    </citation>
    <scope>NUCLEOTIDE SEQUENCE</scope>
    <source>
        <strain evidence="9">ChiSjej1B19-8411</strain>
    </source>
</reference>
<keyword evidence="4" id="KW-0378">Hydrolase</keyword>
<dbReference type="Gene3D" id="3.40.140.10">
    <property type="entry name" value="Cytidine Deaminase, domain 2"/>
    <property type="match status" value="1"/>
</dbReference>
<dbReference type="Pfam" id="PF04002">
    <property type="entry name" value="RadC"/>
    <property type="match status" value="1"/>
</dbReference>
<keyword evidence="5" id="KW-0862">Zinc</keyword>
<dbReference type="InterPro" id="IPR046778">
    <property type="entry name" value="UPF0758_N"/>
</dbReference>
<dbReference type="PANTHER" id="PTHR30471">
    <property type="entry name" value="DNA REPAIR PROTEIN RADC"/>
    <property type="match status" value="1"/>
</dbReference>
<dbReference type="InterPro" id="IPR025657">
    <property type="entry name" value="RadC_JAB"/>
</dbReference>
<evidence type="ECO:0000256" key="1">
    <source>
        <dbReference type="ARBA" id="ARBA00010243"/>
    </source>
</evidence>
<dbReference type="PANTHER" id="PTHR30471:SF3">
    <property type="entry name" value="UPF0758 PROTEIN YEES-RELATED"/>
    <property type="match status" value="1"/>
</dbReference>
<dbReference type="CDD" id="cd08071">
    <property type="entry name" value="MPN_DUF2466"/>
    <property type="match status" value="1"/>
</dbReference>
<dbReference type="InterPro" id="IPR020891">
    <property type="entry name" value="UPF0758_CS"/>
</dbReference>
<dbReference type="NCBIfam" id="NF000642">
    <property type="entry name" value="PRK00024.1"/>
    <property type="match status" value="1"/>
</dbReference>
<name>A0A9D1WG52_9FIRM</name>
<dbReference type="GO" id="GO:0008237">
    <property type="term" value="F:metallopeptidase activity"/>
    <property type="evidence" value="ECO:0007669"/>
    <property type="project" value="UniProtKB-KW"/>
</dbReference>
<organism evidence="9 10">
    <name type="scientific">Candidatus Blautia gallistercoris</name>
    <dbReference type="NCBI Taxonomy" id="2838490"/>
    <lineage>
        <taxon>Bacteria</taxon>
        <taxon>Bacillati</taxon>
        <taxon>Bacillota</taxon>
        <taxon>Clostridia</taxon>
        <taxon>Lachnospirales</taxon>
        <taxon>Lachnospiraceae</taxon>
        <taxon>Blautia</taxon>
    </lineage>
</organism>
<feature type="domain" description="MPN" evidence="8">
    <location>
        <begin position="108"/>
        <end position="230"/>
    </location>
</feature>
<comment type="similarity">
    <text evidence="1 7">Belongs to the UPF0758 family.</text>
</comment>
<evidence type="ECO:0000256" key="7">
    <source>
        <dbReference type="RuleBase" id="RU003797"/>
    </source>
</evidence>
<dbReference type="GO" id="GO:0046872">
    <property type="term" value="F:metal ion binding"/>
    <property type="evidence" value="ECO:0007669"/>
    <property type="project" value="UniProtKB-KW"/>
</dbReference>
<evidence type="ECO:0000313" key="9">
    <source>
        <dbReference type="EMBL" id="HIX58640.1"/>
    </source>
</evidence>
<dbReference type="EMBL" id="DXEX01000069">
    <property type="protein sequence ID" value="HIX58640.1"/>
    <property type="molecule type" value="Genomic_DNA"/>
</dbReference>
<dbReference type="InterPro" id="IPR037518">
    <property type="entry name" value="MPN"/>
</dbReference>
<sequence length="231" mass="25978">MNYRIQELPLSERPYEKCLQSGPQVLTDAELLAVILRTGAVGKSALDLARSVLDLPGGNGKSLTGLHHRSIQELKQIRGIGTVKAIQLQCIAELSVRMAQAGAREHLSYDQPETIAAYYMEKFRHEEQEVLMCMMLDTRNHLLGEIFLTRGTVNASLISPRELFVAALKYQAVHIILVHNHPSGDPDPSQEDFAVTHRISEAGELLDIHLLDHIIIGDRRYISFREQHFLP</sequence>
<gene>
    <name evidence="9" type="primary">radC</name>
    <name evidence="9" type="ORF">IAA45_02865</name>
</gene>
<evidence type="ECO:0000313" key="10">
    <source>
        <dbReference type="Proteomes" id="UP000886817"/>
    </source>
</evidence>
<keyword evidence="6" id="KW-0482">Metalloprotease</keyword>
<reference evidence="9" key="2">
    <citation type="submission" date="2021-04" db="EMBL/GenBank/DDBJ databases">
        <authorList>
            <person name="Gilroy R."/>
        </authorList>
    </citation>
    <scope>NUCLEOTIDE SEQUENCE</scope>
    <source>
        <strain evidence="9">ChiSjej1B19-8411</strain>
    </source>
</reference>
<dbReference type="Proteomes" id="UP000886817">
    <property type="component" value="Unassembled WGS sequence"/>
</dbReference>
<keyword evidence="2" id="KW-0645">Protease</keyword>